<feature type="region of interest" description="Disordered" evidence="1">
    <location>
        <begin position="1"/>
        <end position="20"/>
    </location>
</feature>
<organism evidence="2 3">
    <name type="scientific">Microthlaspi erraticum</name>
    <dbReference type="NCBI Taxonomy" id="1685480"/>
    <lineage>
        <taxon>Eukaryota</taxon>
        <taxon>Viridiplantae</taxon>
        <taxon>Streptophyta</taxon>
        <taxon>Embryophyta</taxon>
        <taxon>Tracheophyta</taxon>
        <taxon>Spermatophyta</taxon>
        <taxon>Magnoliopsida</taxon>
        <taxon>eudicotyledons</taxon>
        <taxon>Gunneridae</taxon>
        <taxon>Pentapetalae</taxon>
        <taxon>rosids</taxon>
        <taxon>malvids</taxon>
        <taxon>Brassicales</taxon>
        <taxon>Brassicaceae</taxon>
        <taxon>Coluteocarpeae</taxon>
        <taxon>Microthlaspi</taxon>
    </lineage>
</organism>
<dbReference type="EMBL" id="CACVBM020001229">
    <property type="protein sequence ID" value="CAA7040601.1"/>
    <property type="molecule type" value="Genomic_DNA"/>
</dbReference>
<dbReference type="Proteomes" id="UP000467841">
    <property type="component" value="Unassembled WGS sequence"/>
</dbReference>
<protein>
    <submittedName>
        <fullName evidence="2">Uncharacterized protein</fullName>
    </submittedName>
</protein>
<keyword evidence="3" id="KW-1185">Reference proteome</keyword>
<sequence length="85" mass="9125">MPQRTATSLNAPTNDDKEIGPEVTKLCHDLDAINSKVHGATNSTPETPKILAEMQKIGDSKTVTSISSMAETHLHLAVPFKIVTT</sequence>
<gene>
    <name evidence="2" type="ORF">MERR_LOCUS27836</name>
</gene>
<accession>A0A6D2JKX9</accession>
<comment type="caution">
    <text evidence="2">The sequence shown here is derived from an EMBL/GenBank/DDBJ whole genome shotgun (WGS) entry which is preliminary data.</text>
</comment>
<name>A0A6D2JKX9_9BRAS</name>
<reference evidence="2" key="1">
    <citation type="submission" date="2020-01" db="EMBL/GenBank/DDBJ databases">
        <authorList>
            <person name="Mishra B."/>
        </authorList>
    </citation>
    <scope>NUCLEOTIDE SEQUENCE [LARGE SCALE GENOMIC DNA]</scope>
</reference>
<feature type="compositionally biased region" description="Polar residues" evidence="1">
    <location>
        <begin position="1"/>
        <end position="13"/>
    </location>
</feature>
<proteinExistence type="predicted"/>
<dbReference type="AlphaFoldDB" id="A0A6D2JKX9"/>
<evidence type="ECO:0000256" key="1">
    <source>
        <dbReference type="SAM" id="MobiDB-lite"/>
    </source>
</evidence>
<evidence type="ECO:0000313" key="2">
    <source>
        <dbReference type="EMBL" id="CAA7040601.1"/>
    </source>
</evidence>
<evidence type="ECO:0000313" key="3">
    <source>
        <dbReference type="Proteomes" id="UP000467841"/>
    </source>
</evidence>